<keyword evidence="1" id="KW-1133">Transmembrane helix</keyword>
<keyword evidence="1" id="KW-0472">Membrane</keyword>
<dbReference type="Pfam" id="PF11431">
    <property type="entry name" value="Transport_MerF"/>
    <property type="match status" value="1"/>
</dbReference>
<keyword evidence="3" id="KW-1185">Reference proteome</keyword>
<evidence type="ECO:0000313" key="3">
    <source>
        <dbReference type="Proteomes" id="UP000186819"/>
    </source>
</evidence>
<reference evidence="3" key="1">
    <citation type="submission" date="2017-01" db="EMBL/GenBank/DDBJ databases">
        <authorList>
            <person name="Varghese N."/>
            <person name="Submissions S."/>
        </authorList>
    </citation>
    <scope>NUCLEOTIDE SEQUENCE [LARGE SCALE GENOMIC DNA]</scope>
    <source>
        <strain evidence="3">ATCC 51758</strain>
    </source>
</reference>
<organism evidence="2 3">
    <name type="scientific">Aromatoleum tolulyticum</name>
    <dbReference type="NCBI Taxonomy" id="34027"/>
    <lineage>
        <taxon>Bacteria</taxon>
        <taxon>Pseudomonadati</taxon>
        <taxon>Pseudomonadota</taxon>
        <taxon>Betaproteobacteria</taxon>
        <taxon>Rhodocyclales</taxon>
        <taxon>Rhodocyclaceae</taxon>
        <taxon>Aromatoleum</taxon>
    </lineage>
</organism>
<feature type="transmembrane region" description="Helical" evidence="1">
    <location>
        <begin position="12"/>
        <end position="38"/>
    </location>
</feature>
<dbReference type="RefSeq" id="WP_076600649.1">
    <property type="nucleotide sequence ID" value="NZ_FTMD01000002.1"/>
</dbReference>
<name>A0A1N6PMX1_9RHOO</name>
<dbReference type="NCBIfam" id="NF033565">
    <property type="entry name" value="trans_MerF"/>
    <property type="match status" value="1"/>
</dbReference>
<evidence type="ECO:0000256" key="1">
    <source>
        <dbReference type="SAM" id="Phobius"/>
    </source>
</evidence>
<dbReference type="Proteomes" id="UP000186819">
    <property type="component" value="Unassembled WGS sequence"/>
</dbReference>
<dbReference type="GO" id="GO:0016020">
    <property type="term" value="C:membrane"/>
    <property type="evidence" value="ECO:0007669"/>
    <property type="project" value="InterPro"/>
</dbReference>
<protein>
    <submittedName>
        <fullName evidence="2">Mercuric ion transport protein</fullName>
    </submittedName>
</protein>
<dbReference type="Gene3D" id="1.10.287.910">
    <property type="entry name" value="bacterial mercury transporter, merf"/>
    <property type="match status" value="1"/>
</dbReference>
<evidence type="ECO:0000313" key="2">
    <source>
        <dbReference type="EMBL" id="SIQ05705.1"/>
    </source>
</evidence>
<dbReference type="EMBL" id="FTMD01000002">
    <property type="protein sequence ID" value="SIQ05705.1"/>
    <property type="molecule type" value="Genomic_DNA"/>
</dbReference>
<feature type="transmembrane region" description="Helical" evidence="1">
    <location>
        <begin position="44"/>
        <end position="62"/>
    </location>
</feature>
<accession>A0A1N6PMX1</accession>
<gene>
    <name evidence="2" type="ORF">SAMN05421829_102120</name>
</gene>
<dbReference type="STRING" id="34027.SAMN05421829_102120"/>
<dbReference type="InterPro" id="IPR021091">
    <property type="entry name" value="Mercury_ion_transport_MerF"/>
</dbReference>
<proteinExistence type="predicted"/>
<dbReference type="AlphaFoldDB" id="A0A1N6PMX1"/>
<sequence length="85" mass="9131">MDNRTLLKTGITGSVIAAICCATPVLAIALGIVGLSAWVGWLDYVLIPALVIFVGITAYALYRRRAETDCCEVEIGQRTKKGSMK</sequence>
<keyword evidence="1" id="KW-0812">Transmembrane</keyword>